<reference evidence="3 4" key="1">
    <citation type="submission" date="2017-12" db="EMBL/GenBank/DDBJ databases">
        <title>The genome sequence of Caulobacter flavus CGMCC1 15093.</title>
        <authorList>
            <person name="Gao J."/>
            <person name="Mao X."/>
            <person name="Sun J."/>
        </authorList>
    </citation>
    <scope>NUCLEOTIDE SEQUENCE [LARGE SCALE GENOMIC DNA]</scope>
    <source>
        <strain evidence="3 4">CGMCC1 15093</strain>
    </source>
</reference>
<dbReference type="Proteomes" id="UP000234483">
    <property type="component" value="Unassembled WGS sequence"/>
</dbReference>
<dbReference type="Proteomes" id="UP000281192">
    <property type="component" value="Chromosome"/>
</dbReference>
<sequence length="138" mass="14662">MRRAMRRILALLAAVLTLAGLCASPALASGGEAKKEAPPTYFALPTITATAIRRDGRKGVMTLETGIEAKDPKVMEHAQASTPRLRAAFAQVLMTYTSGLRRGVPPDLDYVGAEMQKAADRVLGRKGARVLLGSAMVN</sequence>
<gene>
    <name evidence="2" type="ORF">C1707_05030</name>
    <name evidence="3" type="ORF">CFHF_13805</name>
</gene>
<protein>
    <recommendedName>
        <fullName evidence="6">Tat pathway signal protein</fullName>
    </recommendedName>
</protein>
<feature type="signal peptide" evidence="1">
    <location>
        <begin position="1"/>
        <end position="28"/>
    </location>
</feature>
<proteinExistence type="predicted"/>
<evidence type="ECO:0008006" key="6">
    <source>
        <dbReference type="Google" id="ProtNLM"/>
    </source>
</evidence>
<dbReference type="EMBL" id="PJRQ01000026">
    <property type="protein sequence ID" value="PLR13913.1"/>
    <property type="molecule type" value="Genomic_DNA"/>
</dbReference>
<dbReference type="KEGG" id="cfh:C1707_05030"/>
<name>A0A2N5CSQ9_9CAUL</name>
<evidence type="ECO:0000256" key="1">
    <source>
        <dbReference type="SAM" id="SignalP"/>
    </source>
</evidence>
<dbReference type="OrthoDB" id="7173442at2"/>
<evidence type="ECO:0000313" key="2">
    <source>
        <dbReference type="EMBL" id="AYV45668.1"/>
    </source>
</evidence>
<keyword evidence="5" id="KW-1185">Reference proteome</keyword>
<reference evidence="2 5" key="2">
    <citation type="submission" date="2018-01" db="EMBL/GenBank/DDBJ databases">
        <title>Complete genome sequence of Caulobacter flavus RHGG3.</title>
        <authorList>
            <person name="Yang E."/>
        </authorList>
    </citation>
    <scope>NUCLEOTIDE SEQUENCE [LARGE SCALE GENOMIC DNA]</scope>
    <source>
        <strain evidence="2 5">RHGG3</strain>
    </source>
</reference>
<evidence type="ECO:0000313" key="3">
    <source>
        <dbReference type="EMBL" id="PLR13913.1"/>
    </source>
</evidence>
<organism evidence="3 4">
    <name type="scientific">Caulobacter flavus</name>
    <dbReference type="NCBI Taxonomy" id="1679497"/>
    <lineage>
        <taxon>Bacteria</taxon>
        <taxon>Pseudomonadati</taxon>
        <taxon>Pseudomonadota</taxon>
        <taxon>Alphaproteobacteria</taxon>
        <taxon>Caulobacterales</taxon>
        <taxon>Caulobacteraceae</taxon>
        <taxon>Caulobacter</taxon>
    </lineage>
</organism>
<dbReference type="EMBL" id="CP026100">
    <property type="protein sequence ID" value="AYV45668.1"/>
    <property type="molecule type" value="Genomic_DNA"/>
</dbReference>
<keyword evidence="1" id="KW-0732">Signal</keyword>
<dbReference type="AlphaFoldDB" id="A0A2N5CSQ9"/>
<evidence type="ECO:0000313" key="5">
    <source>
        <dbReference type="Proteomes" id="UP000281192"/>
    </source>
</evidence>
<accession>A0A2N5CSQ9</accession>
<evidence type="ECO:0000313" key="4">
    <source>
        <dbReference type="Proteomes" id="UP000234483"/>
    </source>
</evidence>
<feature type="chain" id="PRO_5044577863" description="Tat pathway signal protein" evidence="1">
    <location>
        <begin position="29"/>
        <end position="138"/>
    </location>
</feature>